<dbReference type="EMBL" id="BAABCJ010000005">
    <property type="protein sequence ID" value="GAA3706396.1"/>
    <property type="molecule type" value="Genomic_DNA"/>
</dbReference>
<feature type="region of interest" description="Disordered" evidence="1">
    <location>
        <begin position="82"/>
        <end position="102"/>
    </location>
</feature>
<organism evidence="2 3">
    <name type="scientific">Zhihengliuella alba</name>
    <dbReference type="NCBI Taxonomy" id="547018"/>
    <lineage>
        <taxon>Bacteria</taxon>
        <taxon>Bacillati</taxon>
        <taxon>Actinomycetota</taxon>
        <taxon>Actinomycetes</taxon>
        <taxon>Micrococcales</taxon>
        <taxon>Micrococcaceae</taxon>
        <taxon>Zhihengliuella</taxon>
    </lineage>
</organism>
<evidence type="ECO:0000313" key="2">
    <source>
        <dbReference type="EMBL" id="GAA3706396.1"/>
    </source>
</evidence>
<gene>
    <name evidence="2" type="ORF">GCM10022377_20150</name>
</gene>
<proteinExistence type="predicted"/>
<name>A0ABP7DJ38_9MICC</name>
<sequence length="102" mass="10783">MNPQSTGVDAGKLSTAGPHRVWILWKGWQLAESQACKSSSASGPTMSQRPQELSTAVNKTVDIDYSGGSGPSTTCAGRVAPRHPASTHFSKGIQARDFGRLQ</sequence>
<dbReference type="Proteomes" id="UP001501536">
    <property type="component" value="Unassembled WGS sequence"/>
</dbReference>
<accession>A0ABP7DJ38</accession>
<comment type="caution">
    <text evidence="2">The sequence shown here is derived from an EMBL/GenBank/DDBJ whole genome shotgun (WGS) entry which is preliminary data.</text>
</comment>
<protein>
    <submittedName>
        <fullName evidence="2">Uncharacterized protein</fullName>
    </submittedName>
</protein>
<reference evidence="3" key="1">
    <citation type="journal article" date="2019" name="Int. J. Syst. Evol. Microbiol.">
        <title>The Global Catalogue of Microorganisms (GCM) 10K type strain sequencing project: providing services to taxonomists for standard genome sequencing and annotation.</title>
        <authorList>
            <consortium name="The Broad Institute Genomics Platform"/>
            <consortium name="The Broad Institute Genome Sequencing Center for Infectious Disease"/>
            <person name="Wu L."/>
            <person name="Ma J."/>
        </authorList>
    </citation>
    <scope>NUCLEOTIDE SEQUENCE [LARGE SCALE GENOMIC DNA]</scope>
    <source>
        <strain evidence="3">JCM 16961</strain>
    </source>
</reference>
<evidence type="ECO:0000313" key="3">
    <source>
        <dbReference type="Proteomes" id="UP001501536"/>
    </source>
</evidence>
<keyword evidence="3" id="KW-1185">Reference proteome</keyword>
<evidence type="ECO:0000256" key="1">
    <source>
        <dbReference type="SAM" id="MobiDB-lite"/>
    </source>
</evidence>